<gene>
    <name evidence="1" type="ORF">GL267_011390</name>
</gene>
<dbReference type="Proteomes" id="UP000470022">
    <property type="component" value="Chromosome"/>
</dbReference>
<sequence>MMSCYRPRILLVEDDDHLAEALQEGLEEHDYRVQRAEEGATALAALGAASFDLILSDVQMRPMNGYALLKSLENRPESPPVLMMTAWGSIAEAVQALQNGAVDYLVKPFTMDVLLESIRRHVRQVRRAEEGCIAESVAMRTTLGMARRVAVTDATVLLTGESGVGKEVLARYLHRQSKRQRGPFIAVNCAAIPDTLLEATLFGHEKGAFTGASQASAGKFEQAQGGTLLLDEVTEMPLALQAKLLRVLQEREMERVGGKQSIALDIRVIATSNRDLQTAVATGHFREDLYYRLQVFPIRIPPLRERPADVLPLAEHFLVRHCQQMGLPPKRLDAVAIQALRAYPWPGNVRELENALQRAAILAMAEDIRVADLGIAVVEGVADHPLPHAESLSGEGTSRAAAMDVCLPLDDLRAHHEREAIVLALTQSQGSRTLAAQSLGISPRTLRHKLQRFREAGYALGQ</sequence>
<dbReference type="EMBL" id="CP127523">
    <property type="protein sequence ID" value="XRI68349.1"/>
    <property type="molecule type" value="Genomic_DNA"/>
</dbReference>
<protein>
    <submittedName>
        <fullName evidence="1">Sigma-54 dependent transcriptional regulator</fullName>
    </submittedName>
</protein>
<keyword evidence="2" id="KW-1185">Reference proteome</keyword>
<evidence type="ECO:0000313" key="1">
    <source>
        <dbReference type="EMBL" id="XRI68349.1"/>
    </source>
</evidence>
<accession>A0ACD5H6T3</accession>
<evidence type="ECO:0000313" key="2">
    <source>
        <dbReference type="Proteomes" id="UP000470022"/>
    </source>
</evidence>
<reference evidence="1" key="1">
    <citation type="submission" date="2023-06" db="EMBL/GenBank/DDBJ databases">
        <title>Complete and circular genome of Acidithiobacillus ferrianus DSM 107098.</title>
        <authorList>
            <person name="Norris P.R."/>
            <person name="Falagan C."/>
            <person name="Moya-Beltran A."/>
            <person name="Castro M."/>
            <person name="Quatrini R."/>
            <person name="Johnson D.B."/>
        </authorList>
    </citation>
    <scope>NUCLEOTIDE SEQUENCE</scope>
    <source>
        <strain evidence="1">MG</strain>
    </source>
</reference>
<name>A0ACD5H6T3_9PROT</name>
<proteinExistence type="predicted"/>
<organism evidence="1 2">
    <name type="scientific">Acidithiobacillus ferrianus</name>
    <dbReference type="NCBI Taxonomy" id="2678518"/>
    <lineage>
        <taxon>Bacteria</taxon>
        <taxon>Pseudomonadati</taxon>
        <taxon>Pseudomonadota</taxon>
        <taxon>Acidithiobacillia</taxon>
        <taxon>Acidithiobacillales</taxon>
        <taxon>Acidithiobacillaceae</taxon>
        <taxon>Acidithiobacillus</taxon>
    </lineage>
</organism>